<dbReference type="SUPFAM" id="SSF46689">
    <property type="entry name" value="Homeodomain-like"/>
    <property type="match status" value="1"/>
</dbReference>
<dbReference type="Pfam" id="PF02954">
    <property type="entry name" value="HTH_8"/>
    <property type="match status" value="1"/>
</dbReference>
<name>E6WWZ9_PSEUU</name>
<sequence length="435" mass="46023">MTPTVLIVDDDTGFARAAGKLAADEGCGVQLAGSLAEARAFVRDHATDLILLDLTLPDGNGMELLDGLDLARHGRIVVATGRPSVDTAVRAIASPVVEYLVKPFRPEQLQAVLRRIGRRSWPGLGEAAGADELAGASPAMRRLSDLAMRMAACDMPVLLAGERGSGRAAVARAIHAASGRKGPFVLLDCDVLVPERMEEALFGTANDPGASAFARADGGTLLVNGIERLPHHVQARLLAIVEGRGRADGGKGGGPRLLFCTAGDPARNAAEGLVREDFHYGISALTLRVPSLRERGEDVVTLAELFVQQLNERHGQDKRLAPCADRVLLRHPWPGNVRELRAAVQSAYLLQRSPLLHVEPMGGAGQPAHGDSARISFPVGTTLAEMEQRAVDATLAHFGNDKAAAARALGISVRTIYNHLARREGDRAGCRAGTG</sequence>
<proteinExistence type="predicted"/>
<dbReference type="eggNOG" id="COG2204">
    <property type="taxonomic scope" value="Bacteria"/>
</dbReference>
<reference evidence="9 10" key="1">
    <citation type="submission" date="2011-01" db="EMBL/GenBank/DDBJ databases">
        <title>Complete sequence of Pseudoxanthomonas suwonensis 11-1.</title>
        <authorList>
            <consortium name="US DOE Joint Genome Institute"/>
            <person name="Lucas S."/>
            <person name="Copeland A."/>
            <person name="Lapidus A."/>
            <person name="Cheng J.-F."/>
            <person name="Goodwin L."/>
            <person name="Pitluck S."/>
            <person name="Teshima H."/>
            <person name="Detter J.C."/>
            <person name="Han C."/>
            <person name="Tapia R."/>
            <person name="Land M."/>
            <person name="Hauser L."/>
            <person name="Kyrpides N."/>
            <person name="Ivanova N."/>
            <person name="Ovchinnikova G."/>
            <person name="Siebers A.K."/>
            <person name="Allgaier M."/>
            <person name="Thelen M.P."/>
            <person name="Hugenholtz P."/>
            <person name="Gladden J."/>
            <person name="Woyke T."/>
        </authorList>
    </citation>
    <scope>NUCLEOTIDE SEQUENCE [LARGE SCALE GENOMIC DNA]</scope>
    <source>
        <strain evidence="10">11-1</strain>
    </source>
</reference>
<dbReference type="SUPFAM" id="SSF52172">
    <property type="entry name" value="CheY-like"/>
    <property type="match status" value="1"/>
</dbReference>
<dbReference type="GO" id="GO:0006355">
    <property type="term" value="P:regulation of DNA-templated transcription"/>
    <property type="evidence" value="ECO:0007669"/>
    <property type="project" value="InterPro"/>
</dbReference>
<dbReference type="Gene3D" id="1.10.8.60">
    <property type="match status" value="1"/>
</dbReference>
<evidence type="ECO:0000256" key="5">
    <source>
        <dbReference type="ARBA" id="ARBA00023163"/>
    </source>
</evidence>
<dbReference type="PROSITE" id="PS50110">
    <property type="entry name" value="RESPONSE_REGULATORY"/>
    <property type="match status" value="1"/>
</dbReference>
<dbReference type="GO" id="GO:0043565">
    <property type="term" value="F:sequence-specific DNA binding"/>
    <property type="evidence" value="ECO:0007669"/>
    <property type="project" value="InterPro"/>
</dbReference>
<dbReference type="CDD" id="cd00156">
    <property type="entry name" value="REC"/>
    <property type="match status" value="1"/>
</dbReference>
<dbReference type="RefSeq" id="WP_013536523.1">
    <property type="nucleotide sequence ID" value="NC_014924.1"/>
</dbReference>
<feature type="domain" description="Response regulatory" evidence="8">
    <location>
        <begin position="4"/>
        <end position="117"/>
    </location>
</feature>
<keyword evidence="1" id="KW-0547">Nucleotide-binding</keyword>
<dbReference type="InterPro" id="IPR027417">
    <property type="entry name" value="P-loop_NTPase"/>
</dbReference>
<dbReference type="PANTHER" id="PTHR32071">
    <property type="entry name" value="TRANSCRIPTIONAL REGULATORY PROTEIN"/>
    <property type="match status" value="1"/>
</dbReference>
<dbReference type="AlphaFoldDB" id="E6WWZ9"/>
<keyword evidence="5" id="KW-0804">Transcription</keyword>
<dbReference type="SUPFAM" id="SSF52540">
    <property type="entry name" value="P-loop containing nucleoside triphosphate hydrolases"/>
    <property type="match status" value="1"/>
</dbReference>
<dbReference type="GO" id="GO:0000160">
    <property type="term" value="P:phosphorelay signal transduction system"/>
    <property type="evidence" value="ECO:0007669"/>
    <property type="project" value="InterPro"/>
</dbReference>
<dbReference type="GO" id="GO:0005524">
    <property type="term" value="F:ATP binding"/>
    <property type="evidence" value="ECO:0007669"/>
    <property type="project" value="UniProtKB-KW"/>
</dbReference>
<dbReference type="OrthoDB" id="9804019at2"/>
<dbReference type="SMART" id="SM00448">
    <property type="entry name" value="REC"/>
    <property type="match status" value="1"/>
</dbReference>
<dbReference type="EMBL" id="CP002446">
    <property type="protein sequence ID" value="ADV28698.1"/>
    <property type="molecule type" value="Genomic_DNA"/>
</dbReference>
<dbReference type="Proteomes" id="UP000008632">
    <property type="component" value="Chromosome"/>
</dbReference>
<dbReference type="Gene3D" id="3.40.50.2300">
    <property type="match status" value="1"/>
</dbReference>
<evidence type="ECO:0000259" key="7">
    <source>
        <dbReference type="PROSITE" id="PS50045"/>
    </source>
</evidence>
<dbReference type="InterPro" id="IPR058031">
    <property type="entry name" value="AAA_lid_NorR"/>
</dbReference>
<feature type="domain" description="Sigma-54 factor interaction" evidence="7">
    <location>
        <begin position="133"/>
        <end position="349"/>
    </location>
</feature>
<evidence type="ECO:0000256" key="6">
    <source>
        <dbReference type="PROSITE-ProRule" id="PRU00169"/>
    </source>
</evidence>
<dbReference type="STRING" id="743721.Psesu_2874"/>
<keyword evidence="4" id="KW-0238">DNA-binding</keyword>
<gene>
    <name evidence="9" type="ordered locus">Psesu_2874</name>
</gene>
<keyword evidence="2" id="KW-0067">ATP-binding</keyword>
<dbReference type="InterPro" id="IPR011006">
    <property type="entry name" value="CheY-like_superfamily"/>
</dbReference>
<keyword evidence="10" id="KW-1185">Reference proteome</keyword>
<dbReference type="PROSITE" id="PS50045">
    <property type="entry name" value="SIGMA54_INTERACT_4"/>
    <property type="match status" value="1"/>
</dbReference>
<dbReference type="PANTHER" id="PTHR32071:SF117">
    <property type="entry name" value="PTS-DEPENDENT DIHYDROXYACETONE KINASE OPERON REGULATORY PROTEIN-RELATED"/>
    <property type="match status" value="1"/>
</dbReference>
<evidence type="ECO:0000313" key="10">
    <source>
        <dbReference type="Proteomes" id="UP000008632"/>
    </source>
</evidence>
<feature type="modified residue" description="4-aspartylphosphate" evidence="6">
    <location>
        <position position="53"/>
    </location>
</feature>
<evidence type="ECO:0000256" key="3">
    <source>
        <dbReference type="ARBA" id="ARBA00023015"/>
    </source>
</evidence>
<dbReference type="Gene3D" id="1.10.10.60">
    <property type="entry name" value="Homeodomain-like"/>
    <property type="match status" value="1"/>
</dbReference>
<dbReference type="Pfam" id="PF25601">
    <property type="entry name" value="AAA_lid_14"/>
    <property type="match status" value="1"/>
</dbReference>
<keyword evidence="3" id="KW-0805">Transcription regulation</keyword>
<dbReference type="InterPro" id="IPR002197">
    <property type="entry name" value="HTH_Fis"/>
</dbReference>
<organism evidence="9 10">
    <name type="scientific">Pseudoxanthomonas suwonensis (strain 11-1)</name>
    <dbReference type="NCBI Taxonomy" id="743721"/>
    <lineage>
        <taxon>Bacteria</taxon>
        <taxon>Pseudomonadati</taxon>
        <taxon>Pseudomonadota</taxon>
        <taxon>Gammaproteobacteria</taxon>
        <taxon>Lysobacterales</taxon>
        <taxon>Lysobacteraceae</taxon>
        <taxon>Pseudoxanthomonas</taxon>
    </lineage>
</organism>
<dbReference type="Pfam" id="PF00072">
    <property type="entry name" value="Response_reg"/>
    <property type="match status" value="1"/>
</dbReference>
<evidence type="ECO:0000259" key="8">
    <source>
        <dbReference type="PROSITE" id="PS50110"/>
    </source>
</evidence>
<keyword evidence="6" id="KW-0597">Phosphoprotein</keyword>
<accession>E6WWZ9</accession>
<dbReference type="PROSITE" id="PS00688">
    <property type="entry name" value="SIGMA54_INTERACT_3"/>
    <property type="match status" value="1"/>
</dbReference>
<dbReference type="Pfam" id="PF00158">
    <property type="entry name" value="Sigma54_activat"/>
    <property type="match status" value="1"/>
</dbReference>
<dbReference type="InterPro" id="IPR001789">
    <property type="entry name" value="Sig_transdc_resp-reg_receiver"/>
</dbReference>
<dbReference type="InterPro" id="IPR025944">
    <property type="entry name" value="Sigma_54_int_dom_CS"/>
</dbReference>
<dbReference type="KEGG" id="psu:Psesu_2874"/>
<protein>
    <submittedName>
        <fullName evidence="9">Two component, sigma54 specific, transcriptional regulator, Fis family</fullName>
    </submittedName>
</protein>
<evidence type="ECO:0000256" key="2">
    <source>
        <dbReference type="ARBA" id="ARBA00022840"/>
    </source>
</evidence>
<dbReference type="InterPro" id="IPR009057">
    <property type="entry name" value="Homeodomain-like_sf"/>
</dbReference>
<dbReference type="HOGENOM" id="CLU_000445_0_6_6"/>
<dbReference type="InterPro" id="IPR002078">
    <property type="entry name" value="Sigma_54_int"/>
</dbReference>
<evidence type="ECO:0000256" key="1">
    <source>
        <dbReference type="ARBA" id="ARBA00022741"/>
    </source>
</evidence>
<dbReference type="Gene3D" id="3.40.50.300">
    <property type="entry name" value="P-loop containing nucleotide triphosphate hydrolases"/>
    <property type="match status" value="1"/>
</dbReference>
<evidence type="ECO:0000256" key="4">
    <source>
        <dbReference type="ARBA" id="ARBA00023125"/>
    </source>
</evidence>
<evidence type="ECO:0000313" key="9">
    <source>
        <dbReference type="EMBL" id="ADV28698.1"/>
    </source>
</evidence>